<dbReference type="Proteomes" id="UP000054908">
    <property type="component" value="Unassembled WGS sequence"/>
</dbReference>
<keyword evidence="3" id="KW-1185">Reference proteome</keyword>
<name>A0A0W0WGV9_9GAMM</name>
<proteinExistence type="predicted"/>
<dbReference type="SUPFAM" id="SSF53335">
    <property type="entry name" value="S-adenosyl-L-methionine-dependent methyltransferases"/>
    <property type="match status" value="1"/>
</dbReference>
<sequence length="278" mass="32632">MIFQKEFAIGELYYVNEREVPILIYEIFKLEAYLRDFLTLEPDSVIFDVGANIGIFSLYALYKCDEKAEIHSFEPIPATFECLQKNLSAFHEQVHVYNLGFANVAEECTADFTVFGASTVTATYRPKDKIISNFQPQLNYDTLLKLSRYRDKKLYYQLKYLPFLRNYLIKKNYNTRTTSTQIQCKLDSLGRFIEKSKITQIDFLKIDVEGSEFEVIKSILPHQFSIVKQMAIEVHDINNRVEHVATFLKEKDYEIKIYRSPAFANLGFNHHMIYARKK</sequence>
<dbReference type="Gene3D" id="3.40.50.150">
    <property type="entry name" value="Vaccinia Virus protein VP39"/>
    <property type="match status" value="1"/>
</dbReference>
<dbReference type="NCBIfam" id="TIGR01444">
    <property type="entry name" value="fkbM_fam"/>
    <property type="match status" value="1"/>
</dbReference>
<dbReference type="PANTHER" id="PTHR34203:SF15">
    <property type="entry name" value="SLL1173 PROTEIN"/>
    <property type="match status" value="1"/>
</dbReference>
<dbReference type="Pfam" id="PF05050">
    <property type="entry name" value="Methyltransf_21"/>
    <property type="match status" value="1"/>
</dbReference>
<dbReference type="STRING" id="466.Lmac_0161"/>
<feature type="domain" description="Methyltransferase FkbM" evidence="1">
    <location>
        <begin position="48"/>
        <end position="254"/>
    </location>
</feature>
<dbReference type="PATRIC" id="fig|466.6.peg.173"/>
<organism evidence="2 3">
    <name type="scientific">Legionella maceachernii</name>
    <dbReference type="NCBI Taxonomy" id="466"/>
    <lineage>
        <taxon>Bacteria</taxon>
        <taxon>Pseudomonadati</taxon>
        <taxon>Pseudomonadota</taxon>
        <taxon>Gammaproteobacteria</taxon>
        <taxon>Legionellales</taxon>
        <taxon>Legionellaceae</taxon>
        <taxon>Legionella</taxon>
    </lineage>
</organism>
<dbReference type="InterPro" id="IPR029063">
    <property type="entry name" value="SAM-dependent_MTases_sf"/>
</dbReference>
<dbReference type="AlphaFoldDB" id="A0A0W0WGV9"/>
<evidence type="ECO:0000313" key="3">
    <source>
        <dbReference type="Proteomes" id="UP000054908"/>
    </source>
</evidence>
<reference evidence="2 3" key="1">
    <citation type="submission" date="2015-11" db="EMBL/GenBank/DDBJ databases">
        <title>Genomic analysis of 38 Legionella species identifies large and diverse effector repertoires.</title>
        <authorList>
            <person name="Burstein D."/>
            <person name="Amaro F."/>
            <person name="Zusman T."/>
            <person name="Lifshitz Z."/>
            <person name="Cohen O."/>
            <person name="Gilbert J.A."/>
            <person name="Pupko T."/>
            <person name="Shuman H.A."/>
            <person name="Segal G."/>
        </authorList>
    </citation>
    <scope>NUCLEOTIDE SEQUENCE [LARGE SCALE GENOMIC DNA]</scope>
    <source>
        <strain evidence="2 3">PX-1-G2-E2</strain>
    </source>
</reference>
<gene>
    <name evidence="2" type="ORF">Lmac_0161</name>
</gene>
<evidence type="ECO:0000313" key="2">
    <source>
        <dbReference type="EMBL" id="KTD31577.1"/>
    </source>
</evidence>
<dbReference type="InterPro" id="IPR006342">
    <property type="entry name" value="FkbM_mtfrase"/>
</dbReference>
<dbReference type="PANTHER" id="PTHR34203">
    <property type="entry name" value="METHYLTRANSFERASE, FKBM FAMILY PROTEIN"/>
    <property type="match status" value="1"/>
</dbReference>
<dbReference type="RefSeq" id="WP_058451002.1">
    <property type="nucleotide sequence ID" value="NZ_CAAAIB010000001.1"/>
</dbReference>
<dbReference type="OrthoDB" id="4104638at2"/>
<protein>
    <submittedName>
        <fullName evidence="2">Methoxymalonyl CoA synthase</fullName>
    </submittedName>
</protein>
<dbReference type="InterPro" id="IPR052514">
    <property type="entry name" value="SAM-dependent_MTase"/>
</dbReference>
<evidence type="ECO:0000259" key="1">
    <source>
        <dbReference type="Pfam" id="PF05050"/>
    </source>
</evidence>
<accession>A0A0W0WGV9</accession>
<dbReference type="EMBL" id="LNYL01000004">
    <property type="protein sequence ID" value="KTD31577.1"/>
    <property type="molecule type" value="Genomic_DNA"/>
</dbReference>
<comment type="caution">
    <text evidence="2">The sequence shown here is derived from an EMBL/GenBank/DDBJ whole genome shotgun (WGS) entry which is preliminary data.</text>
</comment>